<dbReference type="Proteomes" id="UP001431209">
    <property type="component" value="Unassembled WGS sequence"/>
</dbReference>
<dbReference type="PROSITE" id="PS50294">
    <property type="entry name" value="WD_REPEATS_REGION"/>
    <property type="match status" value="1"/>
</dbReference>
<dbReference type="GO" id="GO:0030686">
    <property type="term" value="C:90S preribosome"/>
    <property type="evidence" value="ECO:0007669"/>
    <property type="project" value="TreeGrafter"/>
</dbReference>
<evidence type="ECO:0000256" key="6">
    <source>
        <dbReference type="PROSITE-ProRule" id="PRU00221"/>
    </source>
</evidence>
<feature type="region of interest" description="Disordered" evidence="7">
    <location>
        <begin position="1"/>
        <end position="42"/>
    </location>
</feature>
<evidence type="ECO:0000256" key="1">
    <source>
        <dbReference type="ARBA" id="ARBA00004604"/>
    </source>
</evidence>
<dbReference type="InterPro" id="IPR036322">
    <property type="entry name" value="WD40_repeat_dom_sf"/>
</dbReference>
<dbReference type="InterPro" id="IPR012952">
    <property type="entry name" value="BING4_C_dom"/>
</dbReference>
<dbReference type="PROSITE" id="PS50082">
    <property type="entry name" value="WD_REPEATS_2"/>
    <property type="match status" value="1"/>
</dbReference>
<evidence type="ECO:0000256" key="3">
    <source>
        <dbReference type="ARBA" id="ARBA00022574"/>
    </source>
</evidence>
<reference evidence="9 10" key="1">
    <citation type="submission" date="2024-03" db="EMBL/GenBank/DDBJ databases">
        <title>The Acrasis kona genome and developmental transcriptomes reveal deep origins of eukaryotic multicellular pathways.</title>
        <authorList>
            <person name="Sheikh S."/>
            <person name="Fu C.-J."/>
            <person name="Brown M.W."/>
            <person name="Baldauf S.L."/>
        </authorList>
    </citation>
    <scope>NUCLEOTIDE SEQUENCE [LARGE SCALE GENOMIC DNA]</scope>
    <source>
        <strain evidence="9 10">ATCC MYA-3509</strain>
    </source>
</reference>
<dbReference type="Pfam" id="PF08149">
    <property type="entry name" value="BING4CT"/>
    <property type="match status" value="1"/>
</dbReference>
<evidence type="ECO:0000256" key="2">
    <source>
        <dbReference type="ARBA" id="ARBA00022552"/>
    </source>
</evidence>
<comment type="caution">
    <text evidence="9">The sequence shown here is derived from an EMBL/GenBank/DDBJ whole genome shotgun (WGS) entry which is preliminary data.</text>
</comment>
<name>A0AAW2ZIF3_9EUKA</name>
<dbReference type="InterPro" id="IPR019775">
    <property type="entry name" value="WD40_repeat_CS"/>
</dbReference>
<dbReference type="AlphaFoldDB" id="A0AAW2ZIF3"/>
<keyword evidence="5" id="KW-0539">Nucleus</keyword>
<dbReference type="InterPro" id="IPR015943">
    <property type="entry name" value="WD40/YVTN_repeat-like_dom_sf"/>
</dbReference>
<dbReference type="Pfam" id="PF00400">
    <property type="entry name" value="WD40"/>
    <property type="match status" value="1"/>
</dbReference>
<dbReference type="PANTHER" id="PTHR14085:SF3">
    <property type="entry name" value="WD REPEAT-CONTAINING PROTEIN 46"/>
    <property type="match status" value="1"/>
</dbReference>
<organism evidence="9 10">
    <name type="scientific">Acrasis kona</name>
    <dbReference type="NCBI Taxonomy" id="1008807"/>
    <lineage>
        <taxon>Eukaryota</taxon>
        <taxon>Discoba</taxon>
        <taxon>Heterolobosea</taxon>
        <taxon>Tetramitia</taxon>
        <taxon>Eutetramitia</taxon>
        <taxon>Acrasidae</taxon>
        <taxon>Acrasis</taxon>
    </lineage>
</organism>
<dbReference type="FunFam" id="2.130.10.10:FF:000378">
    <property type="entry name" value="U3 small nucleolar RNA-associated protein 7"/>
    <property type="match status" value="1"/>
</dbReference>
<keyword evidence="10" id="KW-1185">Reference proteome</keyword>
<keyword evidence="2" id="KW-0698">rRNA processing</keyword>
<evidence type="ECO:0000259" key="8">
    <source>
        <dbReference type="SMART" id="SM01033"/>
    </source>
</evidence>
<evidence type="ECO:0000256" key="7">
    <source>
        <dbReference type="SAM" id="MobiDB-lite"/>
    </source>
</evidence>
<evidence type="ECO:0000256" key="4">
    <source>
        <dbReference type="ARBA" id="ARBA00022737"/>
    </source>
</evidence>
<dbReference type="GO" id="GO:0032040">
    <property type="term" value="C:small-subunit processome"/>
    <property type="evidence" value="ECO:0007669"/>
    <property type="project" value="TreeGrafter"/>
</dbReference>
<evidence type="ECO:0000256" key="5">
    <source>
        <dbReference type="ARBA" id="ARBA00023242"/>
    </source>
</evidence>
<keyword evidence="4" id="KW-0677">Repeat</keyword>
<dbReference type="SMART" id="SM00320">
    <property type="entry name" value="WD40"/>
    <property type="match status" value="2"/>
</dbReference>
<dbReference type="SUPFAM" id="SSF50978">
    <property type="entry name" value="WD40 repeat-like"/>
    <property type="match status" value="1"/>
</dbReference>
<protein>
    <submittedName>
        <fullName evidence="9">WD repeat-containing protein</fullName>
    </submittedName>
</protein>
<gene>
    <name evidence="9" type="ORF">AKO1_009026</name>
</gene>
<feature type="domain" description="BING4 C-terminal" evidence="8">
    <location>
        <begin position="440"/>
        <end position="518"/>
    </location>
</feature>
<feature type="repeat" description="WD" evidence="6">
    <location>
        <begin position="362"/>
        <end position="403"/>
    </location>
</feature>
<evidence type="ECO:0000313" key="10">
    <source>
        <dbReference type="Proteomes" id="UP001431209"/>
    </source>
</evidence>
<dbReference type="SMART" id="SM01033">
    <property type="entry name" value="BING4CT"/>
    <property type="match status" value="1"/>
</dbReference>
<comment type="subcellular location">
    <subcellularLocation>
        <location evidence="1">Nucleus</location>
        <location evidence="1">Nucleolus</location>
    </subcellularLocation>
</comment>
<dbReference type="InterPro" id="IPR001680">
    <property type="entry name" value="WD40_rpt"/>
</dbReference>
<dbReference type="EMBL" id="JAOPGA020001514">
    <property type="protein sequence ID" value="KAL0489087.1"/>
    <property type="molecule type" value="Genomic_DNA"/>
</dbReference>
<feature type="compositionally biased region" description="Polar residues" evidence="7">
    <location>
        <begin position="21"/>
        <end position="33"/>
    </location>
</feature>
<feature type="region of interest" description="Disordered" evidence="7">
    <location>
        <begin position="659"/>
        <end position="701"/>
    </location>
</feature>
<evidence type="ECO:0000313" key="9">
    <source>
        <dbReference type="EMBL" id="KAL0489087.1"/>
    </source>
</evidence>
<feature type="compositionally biased region" description="Acidic residues" evidence="7">
    <location>
        <begin position="664"/>
        <end position="701"/>
    </location>
</feature>
<dbReference type="PANTHER" id="PTHR14085">
    <property type="entry name" value="WD-REPEAT PROTEIN BING4"/>
    <property type="match status" value="1"/>
</dbReference>
<keyword evidence="3 6" id="KW-0853">WD repeat</keyword>
<dbReference type="Gene3D" id="2.130.10.10">
    <property type="entry name" value="YVTN repeat-like/Quinoprotein amine dehydrogenase"/>
    <property type="match status" value="1"/>
</dbReference>
<accession>A0AAW2ZIF3</accession>
<dbReference type="PROSITE" id="PS00678">
    <property type="entry name" value="WD_REPEATS_1"/>
    <property type="match status" value="1"/>
</dbReference>
<dbReference type="InterPro" id="IPR040315">
    <property type="entry name" value="WDR46/Utp7"/>
</dbReference>
<proteinExistence type="predicted"/>
<dbReference type="GO" id="GO:0000462">
    <property type="term" value="P:maturation of SSU-rRNA from tricistronic rRNA transcript (SSU-rRNA, 5.8S rRNA, LSU-rRNA)"/>
    <property type="evidence" value="ECO:0007669"/>
    <property type="project" value="TreeGrafter"/>
</dbReference>
<sequence>MPRAVRSATTSKKPLRGDKNATVNSSASYTMQPLSEKDRETAERFLREDQEDKLEEKEFESKQKNVRNRFIKKTGAILDQVEQGFVYKKIQKNDLSVLEKYQRPTKKVDIYTQKRFQFNSKKRNRQENVRNAIFDDQDRAQAEIGLVQTEIIRDAVPLIATGIELDDSDVVTTTNQLTQEALLDSVDMNTRRKVFDIQLSQHSPYIMQFTQSGRYMLIAGRRGYLSSVRWRDFEMKSEVHTINESIRAIQWMMEDSMYAVAQSSLTYVYDENGVEIHRCIDFQKMNHLSYLPFHFLLVGANASAQVIYKDISLGENVATLQMDPITFMTQNPKNALMVLGHTNGTVSMVTPRDSSHKPVVSMFCHKAPVKQLAVDPTGNYLVTCGSDATVKVWDIRTYKCIESINTHQVQASAFSQKGMLALAHKNKVVVYQSCGALNKPYLTHYTPANIGSLSFCPFEDILGVGHTKGVSSVLIPGSGEPKFDSRMPNPYCDDKFIKDWNVRSLLDKLPFDSICLDDGAIGTSGTRETDYQYSSKVEVSDELKQELQQVGVVDKKNKKRVSSRDELRESLRAKDAEVKDKVGGDWWDQSEDALDRFSSLKKRKLAYDKNAKEQVRDAIERGQAEDEAKEFEDNVEVTGASLKELLGDDDGEVVRITKKKGYVEEYESEDDTQSESSESEASEDNEDVQSEDEQDIVDPFA</sequence>